<reference evidence="2" key="1">
    <citation type="submission" date="2014-12" db="EMBL/GenBank/DDBJ databases">
        <title>Insight into the proteome of Arion vulgaris.</title>
        <authorList>
            <person name="Aradska J."/>
            <person name="Bulat T."/>
            <person name="Smidak R."/>
            <person name="Sarate P."/>
            <person name="Gangsoo J."/>
            <person name="Sialana F."/>
            <person name="Bilban M."/>
            <person name="Lubec G."/>
        </authorList>
    </citation>
    <scope>NUCLEOTIDE SEQUENCE</scope>
    <source>
        <tissue evidence="2">Skin</tissue>
    </source>
</reference>
<organism evidence="2">
    <name type="scientific">Arion vulgaris</name>
    <dbReference type="NCBI Taxonomy" id="1028688"/>
    <lineage>
        <taxon>Eukaryota</taxon>
        <taxon>Metazoa</taxon>
        <taxon>Spiralia</taxon>
        <taxon>Lophotrochozoa</taxon>
        <taxon>Mollusca</taxon>
        <taxon>Gastropoda</taxon>
        <taxon>Heterobranchia</taxon>
        <taxon>Euthyneura</taxon>
        <taxon>Panpulmonata</taxon>
        <taxon>Eupulmonata</taxon>
        <taxon>Stylommatophora</taxon>
        <taxon>Helicina</taxon>
        <taxon>Arionoidea</taxon>
        <taxon>Arionidae</taxon>
        <taxon>Arion</taxon>
    </lineage>
</organism>
<feature type="non-terminal residue" evidence="2">
    <location>
        <position position="1"/>
    </location>
</feature>
<feature type="non-terminal residue" evidence="2">
    <location>
        <position position="90"/>
    </location>
</feature>
<sequence length="90" mass="9616">EIVIPASPTHQAGVGSQGLSICHQGLQHHNAPQVVYISQPSIVPSLHTGNVSTNLLYENDRSQSNIAFPSQSQPITGLPHTQRPPSIEFG</sequence>
<feature type="compositionally biased region" description="Polar residues" evidence="1">
    <location>
        <begin position="66"/>
        <end position="75"/>
    </location>
</feature>
<protein>
    <submittedName>
        <fullName evidence="2">Uncharacterized protein</fullName>
    </submittedName>
</protein>
<gene>
    <name evidence="2" type="primary">ORF26421</name>
</gene>
<dbReference type="EMBL" id="HACG01009077">
    <property type="protein sequence ID" value="CEK55942.1"/>
    <property type="molecule type" value="Transcribed_RNA"/>
</dbReference>
<evidence type="ECO:0000256" key="1">
    <source>
        <dbReference type="SAM" id="MobiDB-lite"/>
    </source>
</evidence>
<dbReference type="AlphaFoldDB" id="A0A0B6YID9"/>
<evidence type="ECO:0000313" key="2">
    <source>
        <dbReference type="EMBL" id="CEK55942.1"/>
    </source>
</evidence>
<name>A0A0B6YID9_9EUPU</name>
<accession>A0A0B6YID9</accession>
<proteinExistence type="predicted"/>
<feature type="region of interest" description="Disordered" evidence="1">
    <location>
        <begin position="66"/>
        <end position="90"/>
    </location>
</feature>